<dbReference type="eggNOG" id="COG0732">
    <property type="taxonomic scope" value="Bacteria"/>
</dbReference>
<dbReference type="AlphaFoldDB" id="A0A059DZH6"/>
<protein>
    <submittedName>
        <fullName evidence="1">Uncharacterized protein</fullName>
    </submittedName>
</protein>
<gene>
    <name evidence="1" type="ORF">HY36_17865</name>
</gene>
<dbReference type="EMBL" id="AWFH01000041">
    <property type="protein sequence ID" value="KCZ59444.1"/>
    <property type="molecule type" value="Genomic_DNA"/>
</dbReference>
<evidence type="ECO:0000313" key="1">
    <source>
        <dbReference type="EMBL" id="KCZ59444.1"/>
    </source>
</evidence>
<proteinExistence type="predicted"/>
<comment type="caution">
    <text evidence="1">The sequence shown here is derived from an EMBL/GenBank/DDBJ whole genome shotgun (WGS) entry which is preliminary data.</text>
</comment>
<evidence type="ECO:0000313" key="2">
    <source>
        <dbReference type="Proteomes" id="UP000024547"/>
    </source>
</evidence>
<dbReference type="Proteomes" id="UP000024547">
    <property type="component" value="Unassembled WGS sequence"/>
</dbReference>
<accession>A0A059DZH6</accession>
<dbReference type="SUPFAM" id="SSF116734">
    <property type="entry name" value="DNA methylase specificity domain"/>
    <property type="match status" value="1"/>
</dbReference>
<feature type="non-terminal residue" evidence="1">
    <location>
        <position position="124"/>
    </location>
</feature>
<organism evidence="1 2">
    <name type="scientific">Hyphomonas atlantica</name>
    <dbReference type="NCBI Taxonomy" id="1280948"/>
    <lineage>
        <taxon>Bacteria</taxon>
        <taxon>Pseudomonadati</taxon>
        <taxon>Pseudomonadota</taxon>
        <taxon>Alphaproteobacteria</taxon>
        <taxon>Hyphomonadales</taxon>
        <taxon>Hyphomonadaceae</taxon>
        <taxon>Hyphomonas</taxon>
    </lineage>
</organism>
<name>A0A059DZH6_9PROT</name>
<keyword evidence="2" id="KW-1185">Reference proteome</keyword>
<reference evidence="1 2" key="1">
    <citation type="journal article" date="2014" name="Antonie Van Leeuwenhoek">
        <title>Hyphomonas beringensis sp. nov. and Hyphomonas chukchiensis sp. nov., isolated from surface seawater of the Bering Sea and Chukchi Sea.</title>
        <authorList>
            <person name="Li C."/>
            <person name="Lai Q."/>
            <person name="Li G."/>
            <person name="Dong C."/>
            <person name="Wang J."/>
            <person name="Liao Y."/>
            <person name="Shao Z."/>
        </authorList>
    </citation>
    <scope>NUCLEOTIDE SEQUENCE [LARGE SCALE GENOMIC DNA]</scope>
    <source>
        <strain evidence="1 2">22II1-22F38</strain>
    </source>
</reference>
<dbReference type="STRING" id="1280948.HY36_17865"/>
<sequence length="124" mass="14103">MSMTRYSRMKLSGEDWIGDIPQSWSAIRGKMLFEIRKRIAGEDGHTVLSITQRGVEEKDISSGEGQLAADYSKYQHLHRGEFAMNQMDLLTGWVDISKFDGVTSPDYRVFALRMVLSDKLEPVS</sequence>